<organism evidence="1 2">
    <name type="scientific">Aeoliella mucimassa</name>
    <dbReference type="NCBI Taxonomy" id="2527972"/>
    <lineage>
        <taxon>Bacteria</taxon>
        <taxon>Pseudomonadati</taxon>
        <taxon>Planctomycetota</taxon>
        <taxon>Planctomycetia</taxon>
        <taxon>Pirellulales</taxon>
        <taxon>Lacipirellulaceae</taxon>
        <taxon>Aeoliella</taxon>
    </lineage>
</organism>
<proteinExistence type="predicted"/>
<reference evidence="1 2" key="1">
    <citation type="submission" date="2019-02" db="EMBL/GenBank/DDBJ databases">
        <title>Deep-cultivation of Planctomycetes and their phenomic and genomic characterization uncovers novel biology.</title>
        <authorList>
            <person name="Wiegand S."/>
            <person name="Jogler M."/>
            <person name="Boedeker C."/>
            <person name="Pinto D."/>
            <person name="Vollmers J."/>
            <person name="Rivas-Marin E."/>
            <person name="Kohn T."/>
            <person name="Peeters S.H."/>
            <person name="Heuer A."/>
            <person name="Rast P."/>
            <person name="Oberbeckmann S."/>
            <person name="Bunk B."/>
            <person name="Jeske O."/>
            <person name="Meyerdierks A."/>
            <person name="Storesund J.E."/>
            <person name="Kallscheuer N."/>
            <person name="Luecker S."/>
            <person name="Lage O.M."/>
            <person name="Pohl T."/>
            <person name="Merkel B.J."/>
            <person name="Hornburger P."/>
            <person name="Mueller R.-W."/>
            <person name="Bruemmer F."/>
            <person name="Labrenz M."/>
            <person name="Spormann A.M."/>
            <person name="Op den Camp H."/>
            <person name="Overmann J."/>
            <person name="Amann R."/>
            <person name="Jetten M.S.M."/>
            <person name="Mascher T."/>
            <person name="Medema M.H."/>
            <person name="Devos D.P."/>
            <person name="Kaster A.-K."/>
            <person name="Ovreas L."/>
            <person name="Rohde M."/>
            <person name="Galperin M.Y."/>
            <person name="Jogler C."/>
        </authorList>
    </citation>
    <scope>NUCLEOTIDE SEQUENCE [LARGE SCALE GENOMIC DNA]</scope>
    <source>
        <strain evidence="1 2">Pan181</strain>
    </source>
</reference>
<dbReference type="RefSeq" id="WP_145245259.1">
    <property type="nucleotide sequence ID" value="NZ_CP036278.1"/>
</dbReference>
<keyword evidence="2" id="KW-1185">Reference proteome</keyword>
<dbReference type="KEGG" id="amuc:Pan181_04340"/>
<name>A0A518AHV4_9BACT</name>
<dbReference type="Proteomes" id="UP000315750">
    <property type="component" value="Chromosome"/>
</dbReference>
<dbReference type="EMBL" id="CP036278">
    <property type="protein sequence ID" value="QDU54254.1"/>
    <property type="molecule type" value="Genomic_DNA"/>
</dbReference>
<protein>
    <submittedName>
        <fullName evidence="1">Uncharacterized protein</fullName>
    </submittedName>
</protein>
<gene>
    <name evidence="1" type="ORF">Pan181_04340</name>
</gene>
<sequence length="159" mass="18801">MDFRQRLQIATERGKRARDEREQREAAAAMSEEELRRLHSNYRLELTDHIEHCLAQLSDNFPGFRYETVMEERGWGGAVTRDDLVLDRGKRNNAYSRVQLLVGTFNTYHVLELTAKGAVRNKENFNRQFFRKLDDTDLDEFKQIIERWVLDYAELFAAA</sequence>
<evidence type="ECO:0000313" key="1">
    <source>
        <dbReference type="EMBL" id="QDU54254.1"/>
    </source>
</evidence>
<dbReference type="AlphaFoldDB" id="A0A518AHV4"/>
<accession>A0A518AHV4</accession>
<dbReference type="OrthoDB" id="269629at2"/>
<evidence type="ECO:0000313" key="2">
    <source>
        <dbReference type="Proteomes" id="UP000315750"/>
    </source>
</evidence>